<dbReference type="AlphaFoldDB" id="A0A1X7FK76"/>
<protein>
    <recommendedName>
        <fullName evidence="3">Filamentous hemagglutinin</fullName>
    </recommendedName>
</protein>
<accession>A0A1X7FK76</accession>
<sequence>MAGAGGALNADLYNRQLHPDEKKAIHDAAHGDKAEEEKLTRAACYAVKCWAEYPPGSDQRNANFVSEVEASQLGPELAWVNGQKEAGLFDYTPGQKIADMFKSDPLGVVKDGAKIVTGALTTKTGAALCTTSLGCAAGVPMVAFGASDMAEGADGLYNRYNGISAAGINPLRYGFNEVLPAGWGNVAYDGLNLATAIGALYAPVPLKMGVADGLNRPGSMFDVTVPRFNNNTLIPFIGQAAPCGTTQGILLFGVGSKGAAVINDIRHTGGQQ</sequence>
<dbReference type="GeneID" id="95549862"/>
<evidence type="ECO:0000313" key="2">
    <source>
        <dbReference type="Proteomes" id="UP000192911"/>
    </source>
</evidence>
<name>A0A1X7FK76_TRICW</name>
<keyword evidence="2" id="KW-1185">Reference proteome</keyword>
<dbReference type="RefSeq" id="WP_085228636.1">
    <property type="nucleotide sequence ID" value="NZ_BSQD01000009.1"/>
</dbReference>
<evidence type="ECO:0008006" key="3">
    <source>
        <dbReference type="Google" id="ProtNLM"/>
    </source>
</evidence>
<proteinExistence type="predicted"/>
<reference evidence="2" key="1">
    <citation type="submission" date="2017-04" db="EMBL/GenBank/DDBJ databases">
        <authorList>
            <person name="Varghese N."/>
            <person name="Submissions S."/>
        </authorList>
    </citation>
    <scope>NUCLEOTIDE SEQUENCE [LARGE SCALE GENOMIC DNA]</scope>
    <source>
        <strain evidence="2">Ballard 720</strain>
    </source>
</reference>
<gene>
    <name evidence="1" type="ORF">SAMN06295900_10986</name>
</gene>
<dbReference type="EMBL" id="FXAH01000009">
    <property type="protein sequence ID" value="SMF52976.1"/>
    <property type="molecule type" value="Genomic_DNA"/>
</dbReference>
<dbReference type="Proteomes" id="UP000192911">
    <property type="component" value="Unassembled WGS sequence"/>
</dbReference>
<organism evidence="1 2">
    <name type="scientific">Trinickia caryophylli</name>
    <name type="common">Paraburkholderia caryophylli</name>
    <dbReference type="NCBI Taxonomy" id="28094"/>
    <lineage>
        <taxon>Bacteria</taxon>
        <taxon>Pseudomonadati</taxon>
        <taxon>Pseudomonadota</taxon>
        <taxon>Betaproteobacteria</taxon>
        <taxon>Burkholderiales</taxon>
        <taxon>Burkholderiaceae</taxon>
        <taxon>Trinickia</taxon>
    </lineage>
</organism>
<dbReference type="STRING" id="28094.SAMN06295900_10986"/>
<evidence type="ECO:0000313" key="1">
    <source>
        <dbReference type="EMBL" id="SMF52976.1"/>
    </source>
</evidence>
<dbReference type="OrthoDB" id="5666689at2"/>